<dbReference type="PANTHER" id="PTHR11712">
    <property type="entry name" value="POLYKETIDE SYNTHASE-RELATED"/>
    <property type="match status" value="1"/>
</dbReference>
<dbReference type="InterPro" id="IPR047224">
    <property type="entry name" value="FAS_alpha_su_C"/>
</dbReference>
<reference evidence="6" key="1">
    <citation type="submission" date="2024-05" db="EMBL/GenBank/DDBJ databases">
        <title>Genome sequencing of novel strain.</title>
        <authorList>
            <person name="Ganbat D."/>
            <person name="Ganbat S."/>
            <person name="Lee S.-J."/>
        </authorList>
    </citation>
    <scope>NUCLEOTIDE SEQUENCE</scope>
    <source>
        <strain evidence="6">SMD15-11</strain>
    </source>
</reference>
<evidence type="ECO:0000259" key="5">
    <source>
        <dbReference type="PROSITE" id="PS52004"/>
    </source>
</evidence>
<dbReference type="SMART" id="SM00825">
    <property type="entry name" value="PKS_KS"/>
    <property type="match status" value="1"/>
</dbReference>
<dbReference type="Pfam" id="PF02801">
    <property type="entry name" value="Ketoacyl-synt_C"/>
    <property type="match status" value="1"/>
</dbReference>
<dbReference type="RefSeq" id="WP_369601409.1">
    <property type="nucleotide sequence ID" value="NZ_CP154858.1"/>
</dbReference>
<dbReference type="GO" id="GO:0006633">
    <property type="term" value="P:fatty acid biosynthetic process"/>
    <property type="evidence" value="ECO:0007669"/>
    <property type="project" value="TreeGrafter"/>
</dbReference>
<proteinExistence type="inferred from homology"/>
<dbReference type="InterPro" id="IPR014030">
    <property type="entry name" value="Ketoacyl_synth_N"/>
</dbReference>
<gene>
    <name evidence="6" type="ORF">AAIA72_16640</name>
</gene>
<dbReference type="SUPFAM" id="SSF53901">
    <property type="entry name" value="Thiolase-like"/>
    <property type="match status" value="2"/>
</dbReference>
<accession>A0AB39UVK4</accession>
<name>A0AB39UVK4_9GAMM</name>
<feature type="domain" description="Ketosynthase family 3 (KS3)" evidence="5">
    <location>
        <begin position="94"/>
        <end position="531"/>
    </location>
</feature>
<dbReference type="Gene3D" id="3.40.47.10">
    <property type="match status" value="1"/>
</dbReference>
<protein>
    <submittedName>
        <fullName evidence="6">Beta-ketoacyl synthase</fullName>
    </submittedName>
</protein>
<evidence type="ECO:0000256" key="4">
    <source>
        <dbReference type="RuleBase" id="RU003694"/>
    </source>
</evidence>
<dbReference type="InterPro" id="IPR020841">
    <property type="entry name" value="PKS_Beta-ketoAc_synthase_dom"/>
</dbReference>
<dbReference type="EMBL" id="CP154858">
    <property type="protein sequence ID" value="XDT72399.1"/>
    <property type="molecule type" value="Genomic_DNA"/>
</dbReference>
<dbReference type="InterPro" id="IPR014031">
    <property type="entry name" value="Ketoacyl_synth_C"/>
</dbReference>
<comment type="similarity">
    <text evidence="2 4">Belongs to the thiolase-like superfamily. Beta-ketoacyl-ACP synthases family.</text>
</comment>
<dbReference type="GO" id="GO:0004315">
    <property type="term" value="F:3-oxoacyl-[acyl-carrier-protein] synthase activity"/>
    <property type="evidence" value="ECO:0007669"/>
    <property type="project" value="TreeGrafter"/>
</dbReference>
<dbReference type="InterPro" id="IPR016039">
    <property type="entry name" value="Thiolase-like"/>
</dbReference>
<dbReference type="KEGG" id="tcd:AAIA72_16640"/>
<sequence length="621" mass="66772">MKTPLPCIVAMGGINAGGRTSFHHAYLRTVWDALNPDQRADVLRGLATLRGPDVTTDKAGERALLEGTLIRRITHPHYDPDNLPMCRNVDLPASVEAPLTFTLPRRELPAAIPEHWQVEMQEDGQARITVTRPKQVRITVSRQSDVKSAGQLPEGFDPARYYNARFQPRGTQMALFAASDALHQMGIAWDRILAHVAPDQIGVYGGTGFPPTQAEGMGGTMQAWLKGERVSSKSLAMGINSMPADFINAYVLGNVGESSCAIAACATFLYNLRDAVHAIQAGRVRVAMVINAEAPITPEIVEGFNAMGALATQERLNKLDGTENSDPRHSSRPFGENCGFTLGESAQAIVLMDDALALELGAQILGAVPDVYTHADGFKRSISGPGVGNYLTFARAAQLVRDMLGDEVLRNRTFIMAHGSGTPQNRVTESRIFHRVAEHFGVEKWPLAAVKAFYGHSISVASGDQMASALGVFEHGLLPGIPTIDKVADDVFADHLDIRTGTRTLEQAGDSVALLNSKGFGGANATAPVLGPGLTRALLRQRHGEAALAAWASRHEVVATASAAYRERAQAGEYEVIYRFGETVLDDEQVTLDGEGIGLEGYPQAVSLKVPNPYGKLKTEG</sequence>
<evidence type="ECO:0000256" key="1">
    <source>
        <dbReference type="ARBA" id="ARBA00005194"/>
    </source>
</evidence>
<evidence type="ECO:0000256" key="2">
    <source>
        <dbReference type="ARBA" id="ARBA00008467"/>
    </source>
</evidence>
<dbReference type="PANTHER" id="PTHR11712:SF336">
    <property type="entry name" value="3-OXOACYL-[ACYL-CARRIER-PROTEIN] SYNTHASE, MITOCHONDRIAL"/>
    <property type="match status" value="1"/>
</dbReference>
<comment type="pathway">
    <text evidence="1">Lipid metabolism; fatty acid biosynthesis.</text>
</comment>
<dbReference type="CDD" id="cd00828">
    <property type="entry name" value="elong_cond_enzymes"/>
    <property type="match status" value="1"/>
</dbReference>
<evidence type="ECO:0000256" key="3">
    <source>
        <dbReference type="ARBA" id="ARBA00022679"/>
    </source>
</evidence>
<evidence type="ECO:0000313" key="6">
    <source>
        <dbReference type="EMBL" id="XDT72399.1"/>
    </source>
</evidence>
<keyword evidence="3 4" id="KW-0808">Transferase</keyword>
<dbReference type="PROSITE" id="PS52004">
    <property type="entry name" value="KS3_2"/>
    <property type="match status" value="1"/>
</dbReference>
<dbReference type="AlphaFoldDB" id="A0AB39UVK4"/>
<dbReference type="GO" id="GO:0005829">
    <property type="term" value="C:cytosol"/>
    <property type="evidence" value="ECO:0007669"/>
    <property type="project" value="TreeGrafter"/>
</dbReference>
<dbReference type="InterPro" id="IPR000794">
    <property type="entry name" value="Beta-ketoacyl_synthase"/>
</dbReference>
<organism evidence="6">
    <name type="scientific">Thermohahella caldifontis</name>
    <dbReference type="NCBI Taxonomy" id="3142973"/>
    <lineage>
        <taxon>Bacteria</taxon>
        <taxon>Pseudomonadati</taxon>
        <taxon>Pseudomonadota</taxon>
        <taxon>Gammaproteobacteria</taxon>
        <taxon>Oceanospirillales</taxon>
        <taxon>Hahellaceae</taxon>
        <taxon>Thermohahella</taxon>
    </lineage>
</organism>
<dbReference type="Pfam" id="PF00109">
    <property type="entry name" value="ketoacyl-synt"/>
    <property type="match status" value="1"/>
</dbReference>